<evidence type="ECO:0000313" key="2">
    <source>
        <dbReference type="EMBL" id="OLP93666.1"/>
    </source>
</evidence>
<name>A0A1Q9DEN1_SYMMI</name>
<accession>A0A1Q9DEN1</accession>
<dbReference type="EMBL" id="LSRX01000573">
    <property type="protein sequence ID" value="OLP93666.1"/>
    <property type="molecule type" value="Genomic_DNA"/>
</dbReference>
<protein>
    <submittedName>
        <fullName evidence="2">Uncharacterized protein</fullName>
    </submittedName>
</protein>
<reference evidence="2 3" key="1">
    <citation type="submission" date="2016-02" db="EMBL/GenBank/DDBJ databases">
        <title>Genome analysis of coral dinoflagellate symbionts highlights evolutionary adaptations to a symbiotic lifestyle.</title>
        <authorList>
            <person name="Aranda M."/>
            <person name="Li Y."/>
            <person name="Liew Y.J."/>
            <person name="Baumgarten S."/>
            <person name="Simakov O."/>
            <person name="Wilson M."/>
            <person name="Piel J."/>
            <person name="Ashoor H."/>
            <person name="Bougouffa S."/>
            <person name="Bajic V.B."/>
            <person name="Ryu T."/>
            <person name="Ravasi T."/>
            <person name="Bayer T."/>
            <person name="Micklem G."/>
            <person name="Kim H."/>
            <person name="Bhak J."/>
            <person name="Lajeunesse T.C."/>
            <person name="Voolstra C.R."/>
        </authorList>
    </citation>
    <scope>NUCLEOTIDE SEQUENCE [LARGE SCALE GENOMIC DNA]</scope>
    <source>
        <strain evidence="2 3">CCMP2467</strain>
    </source>
</reference>
<comment type="caution">
    <text evidence="2">The sequence shown here is derived from an EMBL/GenBank/DDBJ whole genome shotgun (WGS) entry which is preliminary data.</text>
</comment>
<gene>
    <name evidence="2" type="ORF">AK812_SmicGene24405</name>
</gene>
<sequence length="114" mass="12442">MQEEMEEVFLEENDEEGQDPSLAEAAEAEVATEDPADPQEEAEEAQAVEEGMILVPKAKKMPMVTIPSPKTQVLNMCEVVHWQTVGQGGSSSSRGPDKGKGSGKGGYQSFWWQE</sequence>
<feature type="region of interest" description="Disordered" evidence="1">
    <location>
        <begin position="1"/>
        <end position="46"/>
    </location>
</feature>
<organism evidence="2 3">
    <name type="scientific">Symbiodinium microadriaticum</name>
    <name type="common">Dinoflagellate</name>
    <name type="synonym">Zooxanthella microadriatica</name>
    <dbReference type="NCBI Taxonomy" id="2951"/>
    <lineage>
        <taxon>Eukaryota</taxon>
        <taxon>Sar</taxon>
        <taxon>Alveolata</taxon>
        <taxon>Dinophyceae</taxon>
        <taxon>Suessiales</taxon>
        <taxon>Symbiodiniaceae</taxon>
        <taxon>Symbiodinium</taxon>
    </lineage>
</organism>
<proteinExistence type="predicted"/>
<evidence type="ECO:0000256" key="1">
    <source>
        <dbReference type="SAM" id="MobiDB-lite"/>
    </source>
</evidence>
<feature type="compositionally biased region" description="Acidic residues" evidence="1">
    <location>
        <begin position="1"/>
        <end position="18"/>
    </location>
</feature>
<keyword evidence="3" id="KW-1185">Reference proteome</keyword>
<dbReference type="Proteomes" id="UP000186817">
    <property type="component" value="Unassembled WGS sequence"/>
</dbReference>
<feature type="region of interest" description="Disordered" evidence="1">
    <location>
        <begin position="84"/>
        <end position="114"/>
    </location>
</feature>
<dbReference type="AlphaFoldDB" id="A0A1Q9DEN1"/>
<evidence type="ECO:0000313" key="3">
    <source>
        <dbReference type="Proteomes" id="UP000186817"/>
    </source>
</evidence>
<feature type="compositionally biased region" description="Acidic residues" evidence="1">
    <location>
        <begin position="26"/>
        <end position="46"/>
    </location>
</feature>